<keyword evidence="7" id="KW-0966">Cell projection</keyword>
<keyword evidence="3 6" id="KW-0963">Cytoplasm</keyword>
<dbReference type="Proteomes" id="UP001447008">
    <property type="component" value="Unassembled WGS sequence"/>
</dbReference>
<evidence type="ECO:0000313" key="7">
    <source>
        <dbReference type="EMBL" id="MEM0515312.1"/>
    </source>
</evidence>
<organism evidence="7 8">
    <name type="scientific">Pseudoalteromonas qingdaonensis</name>
    <dbReference type="NCBI Taxonomy" id="3131913"/>
    <lineage>
        <taxon>Bacteria</taxon>
        <taxon>Pseudomonadati</taxon>
        <taxon>Pseudomonadota</taxon>
        <taxon>Gammaproteobacteria</taxon>
        <taxon>Alteromonadales</taxon>
        <taxon>Pseudoalteromonadaceae</taxon>
        <taxon>Pseudoalteromonas</taxon>
    </lineage>
</organism>
<sequence length="133" mass="14844">MAHSSLQKYRQVKVSSVAEMTPYEQVGLIFTTIIGKLTAAKGAIDRQHIATKGTAISECITLFGALQEALDMNQEGGIAANLYELYDYCKRQLLDANQSNNKDTLDEVIRLVKEIKEGWDSIPLEERIPKAEQ</sequence>
<dbReference type="PANTHER" id="PTHR34773:SF1">
    <property type="entry name" value="FLAGELLAR SECRETION CHAPERONE FLIS"/>
    <property type="match status" value="1"/>
</dbReference>
<dbReference type="PIRSF" id="PIRSF039090">
    <property type="entry name" value="Flis"/>
    <property type="match status" value="1"/>
</dbReference>
<keyword evidence="4 6" id="KW-1005">Bacterial flagellum biogenesis</keyword>
<evidence type="ECO:0000256" key="2">
    <source>
        <dbReference type="ARBA" id="ARBA00008787"/>
    </source>
</evidence>
<evidence type="ECO:0000256" key="5">
    <source>
        <dbReference type="ARBA" id="ARBA00023186"/>
    </source>
</evidence>
<dbReference type="CDD" id="cd16098">
    <property type="entry name" value="FliS"/>
    <property type="match status" value="1"/>
</dbReference>
<proteinExistence type="inferred from homology"/>
<keyword evidence="8" id="KW-1185">Reference proteome</keyword>
<reference evidence="7 8" key="1">
    <citation type="submission" date="2024-03" db="EMBL/GenBank/DDBJ databases">
        <title>Pseudoalteromonas qingdaonensis sp. nov., isolated from the intestines of marine benthic organisms.</title>
        <authorList>
            <person name="Lin X."/>
            <person name="Fang S."/>
            <person name="Hu X."/>
        </authorList>
    </citation>
    <scope>NUCLEOTIDE SEQUENCE [LARGE SCALE GENOMIC DNA]</scope>
    <source>
        <strain evidence="7 8">YIC-827</strain>
    </source>
</reference>
<evidence type="ECO:0000256" key="4">
    <source>
        <dbReference type="ARBA" id="ARBA00022795"/>
    </source>
</evidence>
<dbReference type="SUPFAM" id="SSF101116">
    <property type="entry name" value="Flagellar export chaperone FliS"/>
    <property type="match status" value="1"/>
</dbReference>
<comment type="similarity">
    <text evidence="2 6">Belongs to the FliS family.</text>
</comment>
<comment type="caution">
    <text evidence="7">The sequence shown here is derived from an EMBL/GenBank/DDBJ whole genome shotgun (WGS) entry which is preliminary data.</text>
</comment>
<dbReference type="Pfam" id="PF02561">
    <property type="entry name" value="FliS"/>
    <property type="match status" value="1"/>
</dbReference>
<keyword evidence="7" id="KW-0282">Flagellum</keyword>
<dbReference type="EMBL" id="JBCGCU010000007">
    <property type="protein sequence ID" value="MEM0515312.1"/>
    <property type="molecule type" value="Genomic_DNA"/>
</dbReference>
<dbReference type="InterPro" id="IPR036584">
    <property type="entry name" value="FliS_sf"/>
</dbReference>
<dbReference type="PANTHER" id="PTHR34773">
    <property type="entry name" value="FLAGELLAR SECRETION CHAPERONE FLIS"/>
    <property type="match status" value="1"/>
</dbReference>
<protein>
    <recommendedName>
        <fullName evidence="6">Flagellar secretion chaperone FliS</fullName>
    </recommendedName>
</protein>
<name>A0ABU9MVK3_9GAMM</name>
<keyword evidence="7" id="KW-0969">Cilium</keyword>
<evidence type="ECO:0000256" key="3">
    <source>
        <dbReference type="ARBA" id="ARBA00022490"/>
    </source>
</evidence>
<accession>A0ABU9MVK3</accession>
<comment type="subcellular location">
    <subcellularLocation>
        <location evidence="1 6">Cytoplasm</location>
        <location evidence="1 6">Cytosol</location>
    </subcellularLocation>
</comment>
<keyword evidence="5" id="KW-0143">Chaperone</keyword>
<gene>
    <name evidence="7" type="primary">fliS</name>
    <name evidence="7" type="ORF">WCN91_07685</name>
</gene>
<dbReference type="NCBIfam" id="TIGR00208">
    <property type="entry name" value="fliS"/>
    <property type="match status" value="1"/>
</dbReference>
<dbReference type="InterPro" id="IPR003713">
    <property type="entry name" value="FliS"/>
</dbReference>
<dbReference type="Gene3D" id="1.20.120.340">
    <property type="entry name" value="Flagellar protein FliS"/>
    <property type="match status" value="1"/>
</dbReference>
<evidence type="ECO:0000313" key="8">
    <source>
        <dbReference type="Proteomes" id="UP001447008"/>
    </source>
</evidence>
<dbReference type="RefSeq" id="WP_342677857.1">
    <property type="nucleotide sequence ID" value="NZ_JBCGCU010000007.1"/>
</dbReference>
<evidence type="ECO:0000256" key="6">
    <source>
        <dbReference type="PIRNR" id="PIRNR039090"/>
    </source>
</evidence>
<evidence type="ECO:0000256" key="1">
    <source>
        <dbReference type="ARBA" id="ARBA00004514"/>
    </source>
</evidence>